<evidence type="ECO:0000313" key="2">
    <source>
        <dbReference type="Proteomes" id="UP000000305"/>
    </source>
</evidence>
<evidence type="ECO:0000313" key="1">
    <source>
        <dbReference type="EMBL" id="EFX68902.1"/>
    </source>
</evidence>
<name>E9HH92_DAPPU</name>
<sequence length="96" mass="10822">MFCSDEFLNVETCSTTLESEASLLVPEAVFVEEYTIAIAEKLLFPSLDSLTSYEGKQTIMPIDSEMFCDDDFPNVETCSTTLEQLMFSTVALIRRE</sequence>
<dbReference type="KEGG" id="dpx:DAPPUDRAFT_259456"/>
<dbReference type="InParanoid" id="E9HH92"/>
<protein>
    <submittedName>
        <fullName evidence="1">Uncharacterized protein</fullName>
    </submittedName>
</protein>
<dbReference type="PhylomeDB" id="E9HH92"/>
<dbReference type="HOGENOM" id="CLU_2361825_0_0_1"/>
<proteinExistence type="predicted"/>
<accession>E9HH92</accession>
<dbReference type="Proteomes" id="UP000000305">
    <property type="component" value="Unassembled WGS sequence"/>
</dbReference>
<dbReference type="AlphaFoldDB" id="E9HH92"/>
<gene>
    <name evidence="1" type="ORF">DAPPUDRAFT_259456</name>
</gene>
<reference evidence="1 2" key="1">
    <citation type="journal article" date="2011" name="Science">
        <title>The ecoresponsive genome of Daphnia pulex.</title>
        <authorList>
            <person name="Colbourne J.K."/>
            <person name="Pfrender M.E."/>
            <person name="Gilbert D."/>
            <person name="Thomas W.K."/>
            <person name="Tucker A."/>
            <person name="Oakley T.H."/>
            <person name="Tokishita S."/>
            <person name="Aerts A."/>
            <person name="Arnold G.J."/>
            <person name="Basu M.K."/>
            <person name="Bauer D.J."/>
            <person name="Caceres C.E."/>
            <person name="Carmel L."/>
            <person name="Casola C."/>
            <person name="Choi J.H."/>
            <person name="Detter J.C."/>
            <person name="Dong Q."/>
            <person name="Dusheyko S."/>
            <person name="Eads B.D."/>
            <person name="Frohlich T."/>
            <person name="Geiler-Samerotte K.A."/>
            <person name="Gerlach D."/>
            <person name="Hatcher P."/>
            <person name="Jogdeo S."/>
            <person name="Krijgsveld J."/>
            <person name="Kriventseva E.V."/>
            <person name="Kultz D."/>
            <person name="Laforsch C."/>
            <person name="Lindquist E."/>
            <person name="Lopez J."/>
            <person name="Manak J.R."/>
            <person name="Muller J."/>
            <person name="Pangilinan J."/>
            <person name="Patwardhan R.P."/>
            <person name="Pitluck S."/>
            <person name="Pritham E.J."/>
            <person name="Rechtsteiner A."/>
            <person name="Rho M."/>
            <person name="Rogozin I.B."/>
            <person name="Sakarya O."/>
            <person name="Salamov A."/>
            <person name="Schaack S."/>
            <person name="Shapiro H."/>
            <person name="Shiga Y."/>
            <person name="Skalitzky C."/>
            <person name="Smith Z."/>
            <person name="Souvorov A."/>
            <person name="Sung W."/>
            <person name="Tang Z."/>
            <person name="Tsuchiya D."/>
            <person name="Tu H."/>
            <person name="Vos H."/>
            <person name="Wang M."/>
            <person name="Wolf Y.I."/>
            <person name="Yamagata H."/>
            <person name="Yamada T."/>
            <person name="Ye Y."/>
            <person name="Shaw J.R."/>
            <person name="Andrews J."/>
            <person name="Crease T.J."/>
            <person name="Tang H."/>
            <person name="Lucas S.M."/>
            <person name="Robertson H.M."/>
            <person name="Bork P."/>
            <person name="Koonin E.V."/>
            <person name="Zdobnov E.M."/>
            <person name="Grigoriev I.V."/>
            <person name="Lynch M."/>
            <person name="Boore J.L."/>
        </authorList>
    </citation>
    <scope>NUCLEOTIDE SEQUENCE [LARGE SCALE GENOMIC DNA]</scope>
</reference>
<keyword evidence="2" id="KW-1185">Reference proteome</keyword>
<organism evidence="1 2">
    <name type="scientific">Daphnia pulex</name>
    <name type="common">Water flea</name>
    <dbReference type="NCBI Taxonomy" id="6669"/>
    <lineage>
        <taxon>Eukaryota</taxon>
        <taxon>Metazoa</taxon>
        <taxon>Ecdysozoa</taxon>
        <taxon>Arthropoda</taxon>
        <taxon>Crustacea</taxon>
        <taxon>Branchiopoda</taxon>
        <taxon>Diplostraca</taxon>
        <taxon>Cladocera</taxon>
        <taxon>Anomopoda</taxon>
        <taxon>Daphniidae</taxon>
        <taxon>Daphnia</taxon>
    </lineage>
</organism>
<dbReference type="EMBL" id="GL732646">
    <property type="protein sequence ID" value="EFX68902.1"/>
    <property type="molecule type" value="Genomic_DNA"/>
</dbReference>